<proteinExistence type="predicted"/>
<evidence type="ECO:0000313" key="3">
    <source>
        <dbReference type="Proteomes" id="UP000000269"/>
    </source>
</evidence>
<organism evidence="2 3">
    <name type="scientific">Alkaliphilus oremlandii (strain OhILAs)</name>
    <name type="common">Clostridium oremlandii (strain OhILAs)</name>
    <dbReference type="NCBI Taxonomy" id="350688"/>
    <lineage>
        <taxon>Bacteria</taxon>
        <taxon>Bacillati</taxon>
        <taxon>Bacillota</taxon>
        <taxon>Clostridia</taxon>
        <taxon>Peptostreptococcales</taxon>
        <taxon>Natronincolaceae</taxon>
        <taxon>Alkaliphilus</taxon>
    </lineage>
</organism>
<dbReference type="Gene3D" id="1.20.120.520">
    <property type="entry name" value="nmb1532 protein domain like"/>
    <property type="match status" value="1"/>
</dbReference>
<protein>
    <submittedName>
        <fullName evidence="2">Hemerythrin HHE cation binding domain protein</fullName>
    </submittedName>
</protein>
<dbReference type="HOGENOM" id="CLU_095978_2_0_9"/>
<feature type="domain" description="Hemerythrin-like" evidence="1">
    <location>
        <begin position="4"/>
        <end position="139"/>
    </location>
</feature>
<evidence type="ECO:0000313" key="2">
    <source>
        <dbReference type="EMBL" id="ABW19622.1"/>
    </source>
</evidence>
<dbReference type="Proteomes" id="UP000000269">
    <property type="component" value="Chromosome"/>
</dbReference>
<dbReference type="Pfam" id="PF01814">
    <property type="entry name" value="Hemerythrin"/>
    <property type="match status" value="1"/>
</dbReference>
<reference evidence="3" key="1">
    <citation type="submission" date="2007-10" db="EMBL/GenBank/DDBJ databases">
        <title>Complete genome of Alkaliphilus oremlandii OhILAs.</title>
        <authorList>
            <person name="Copeland A."/>
            <person name="Lucas S."/>
            <person name="Lapidus A."/>
            <person name="Barry K."/>
            <person name="Detter J.C."/>
            <person name="Glavina del Rio T."/>
            <person name="Hammon N."/>
            <person name="Israni S."/>
            <person name="Dalin E."/>
            <person name="Tice H."/>
            <person name="Pitluck S."/>
            <person name="Chain P."/>
            <person name="Malfatti S."/>
            <person name="Shin M."/>
            <person name="Vergez L."/>
            <person name="Schmutz J."/>
            <person name="Larimer F."/>
            <person name="Land M."/>
            <person name="Hauser L."/>
            <person name="Kyrpides N."/>
            <person name="Mikhailova N."/>
            <person name="Stolz J.F."/>
            <person name="Dawson A."/>
            <person name="Fisher E."/>
            <person name="Crable B."/>
            <person name="Perera E."/>
            <person name="Lisak J."/>
            <person name="Ranganathan M."/>
            <person name="Basu P."/>
            <person name="Richardson P."/>
        </authorList>
    </citation>
    <scope>NUCLEOTIDE SEQUENCE [LARGE SCALE GENOMIC DNA]</scope>
    <source>
        <strain evidence="3">OhILAs</strain>
    </source>
</reference>
<accession>A8MIJ0</accession>
<dbReference type="eggNOG" id="COG3945">
    <property type="taxonomic scope" value="Bacteria"/>
</dbReference>
<sequence>MKAVQTLRDEHKNILRMLKVVKSLAIITFNTKEVYYEGYRNAIDFIRNYADKFHHGKEEDILFKKMSSELGPAIEKGPIFGMLAEHDLGRLFIKTLEDALIKAEKGDEDAKVDIIANATAYTDLLYRHIDKEDNAIFNFADSQLKAETHEELNIEFENAKKGLNSDETERKYVALLEELEAYVASAK</sequence>
<evidence type="ECO:0000259" key="1">
    <source>
        <dbReference type="Pfam" id="PF01814"/>
    </source>
</evidence>
<dbReference type="InterPro" id="IPR012312">
    <property type="entry name" value="Hemerythrin-like"/>
</dbReference>
<dbReference type="EMBL" id="CP000853">
    <property type="protein sequence ID" value="ABW19622.1"/>
    <property type="molecule type" value="Genomic_DNA"/>
</dbReference>
<keyword evidence="3" id="KW-1185">Reference proteome</keyword>
<dbReference type="STRING" id="350688.Clos_2086"/>
<dbReference type="KEGG" id="aoe:Clos_2086"/>
<name>A8MIJ0_ALKOO</name>
<dbReference type="GO" id="GO:0005886">
    <property type="term" value="C:plasma membrane"/>
    <property type="evidence" value="ECO:0007669"/>
    <property type="project" value="TreeGrafter"/>
</dbReference>
<gene>
    <name evidence="2" type="ordered locus">Clos_2086</name>
</gene>
<dbReference type="PANTHER" id="PTHR39966:SF1">
    <property type="entry name" value="HEMERYTHRIN-LIKE DOMAIN-CONTAINING PROTEIN"/>
    <property type="match status" value="1"/>
</dbReference>
<dbReference type="AlphaFoldDB" id="A8MIJ0"/>
<dbReference type="OrthoDB" id="9785474at2"/>
<dbReference type="PANTHER" id="PTHR39966">
    <property type="entry name" value="BLL2471 PROTEIN-RELATED"/>
    <property type="match status" value="1"/>
</dbReference>
<dbReference type="RefSeq" id="WP_012159931.1">
    <property type="nucleotide sequence ID" value="NC_009922.1"/>
</dbReference>